<name>A0A229P072_9BACL</name>
<reference evidence="10 11" key="1">
    <citation type="submission" date="2017-07" db="EMBL/GenBank/DDBJ databases">
        <title>Paenibacillus herberti R33 genome sequencing and assembly.</title>
        <authorList>
            <person name="Su W."/>
        </authorList>
    </citation>
    <scope>NUCLEOTIDE SEQUENCE [LARGE SCALE GENOMIC DNA]</scope>
    <source>
        <strain evidence="10 11">R33</strain>
    </source>
</reference>
<dbReference type="InterPro" id="IPR041122">
    <property type="entry name" value="RecJ_OB"/>
</dbReference>
<accession>A0A229P072</accession>
<dbReference type="GO" id="GO:0006281">
    <property type="term" value="P:DNA repair"/>
    <property type="evidence" value="ECO:0007669"/>
    <property type="project" value="InterPro"/>
</dbReference>
<dbReference type="InterPro" id="IPR001667">
    <property type="entry name" value="DDH_dom"/>
</dbReference>
<evidence type="ECO:0000256" key="2">
    <source>
        <dbReference type="ARBA" id="ARBA00019841"/>
    </source>
</evidence>
<comment type="caution">
    <text evidence="10">The sequence shown here is derived from an EMBL/GenBank/DDBJ whole genome shotgun (WGS) entry which is preliminary data.</text>
</comment>
<dbReference type="Gene3D" id="3.90.1640.30">
    <property type="match status" value="1"/>
</dbReference>
<feature type="domain" description="DDH" evidence="6">
    <location>
        <begin position="66"/>
        <end position="209"/>
    </location>
</feature>
<dbReference type="InterPro" id="IPR004610">
    <property type="entry name" value="RecJ"/>
</dbReference>
<dbReference type="PANTHER" id="PTHR30255">
    <property type="entry name" value="SINGLE-STRANDED-DNA-SPECIFIC EXONUCLEASE RECJ"/>
    <property type="match status" value="1"/>
</dbReference>
<dbReference type="Pfam" id="PF17768">
    <property type="entry name" value="RecJ_OB"/>
    <property type="match status" value="1"/>
</dbReference>
<protein>
    <recommendedName>
        <fullName evidence="2">Single-stranded-DNA-specific exonuclease RecJ</fullName>
    </recommendedName>
</protein>
<dbReference type="Pfam" id="PF01368">
    <property type="entry name" value="DHH"/>
    <property type="match status" value="1"/>
</dbReference>
<evidence type="ECO:0000256" key="4">
    <source>
        <dbReference type="ARBA" id="ARBA00022801"/>
    </source>
</evidence>
<dbReference type="Gene3D" id="2.40.50.460">
    <property type="match status" value="1"/>
</dbReference>
<dbReference type="OrthoDB" id="9809852at2"/>
<evidence type="ECO:0000313" key="10">
    <source>
        <dbReference type="EMBL" id="OXM15394.1"/>
    </source>
</evidence>
<dbReference type="InterPro" id="IPR051673">
    <property type="entry name" value="SSDNA_exonuclease_RecJ"/>
</dbReference>
<organism evidence="10 11">
    <name type="scientific">Paenibacillus herberti</name>
    <dbReference type="NCBI Taxonomy" id="1619309"/>
    <lineage>
        <taxon>Bacteria</taxon>
        <taxon>Bacillati</taxon>
        <taxon>Bacillota</taxon>
        <taxon>Bacilli</taxon>
        <taxon>Bacillales</taxon>
        <taxon>Paenibacillaceae</taxon>
        <taxon>Paenibacillus</taxon>
    </lineage>
</organism>
<keyword evidence="5 10" id="KW-0269">Exonuclease</keyword>
<feature type="domain" description="Single-stranded-DNA-specific exonuclease RecJ C-terminal" evidence="8">
    <location>
        <begin position="561"/>
        <end position="778"/>
    </location>
</feature>
<dbReference type="GO" id="GO:0008409">
    <property type="term" value="F:5'-3' exonuclease activity"/>
    <property type="evidence" value="ECO:0007669"/>
    <property type="project" value="InterPro"/>
</dbReference>
<evidence type="ECO:0000259" key="6">
    <source>
        <dbReference type="Pfam" id="PF01368"/>
    </source>
</evidence>
<dbReference type="Pfam" id="PF02272">
    <property type="entry name" value="DHHA1"/>
    <property type="match status" value="1"/>
</dbReference>
<dbReference type="PANTHER" id="PTHR30255:SF2">
    <property type="entry name" value="SINGLE-STRANDED-DNA-SPECIFIC EXONUCLEASE RECJ"/>
    <property type="match status" value="1"/>
</dbReference>
<feature type="domain" description="RecJ OB" evidence="9">
    <location>
        <begin position="445"/>
        <end position="553"/>
    </location>
</feature>
<dbReference type="GO" id="GO:0003676">
    <property type="term" value="F:nucleic acid binding"/>
    <property type="evidence" value="ECO:0007669"/>
    <property type="project" value="InterPro"/>
</dbReference>
<dbReference type="InterPro" id="IPR038763">
    <property type="entry name" value="DHH_sf"/>
</dbReference>
<evidence type="ECO:0000259" key="8">
    <source>
        <dbReference type="Pfam" id="PF10141"/>
    </source>
</evidence>
<dbReference type="GO" id="GO:0006310">
    <property type="term" value="P:DNA recombination"/>
    <property type="evidence" value="ECO:0007669"/>
    <property type="project" value="InterPro"/>
</dbReference>
<proteinExistence type="inferred from homology"/>
<evidence type="ECO:0000313" key="11">
    <source>
        <dbReference type="Proteomes" id="UP000215145"/>
    </source>
</evidence>
<sequence>MAATLSAELGLSSLAARLLVLRGQSTPQTATQFLSAGVEGLHDPYLLLGMEAAVKRIRLAVEHDEKVLVYGDYDADGVSSTSLMLHLFRELRLRHDYYIPHRMKEGYGMNIAAVEQAAADGFSLIVTVDNGISAVEQIAHARSLGLSVVVTDHHEPPDILPEADAIVNPKQRGCPYPFKGLAGAGVAFKLAQALLGRAPLEWSDIAALGTIADLMPLTDENRILVRCGLQTMQRATRPGFQALAEVSGTAIETVSASDIGFQMGPRINAAGRLEHAGTAVQLLISEDVMEAARLATGLDQLNIQRRAVVEEITKAAEAAWEERCRRANAAGEPHPGVIVLAGAGWNPGVIGIVASKLLERHYRPAVLLGLDESTGLCKGSARSIPGYDLYEALRTCSHLMEHYGGHAAAAGMTLKHEHLEALEQGLCVEAARQLKPEDYVAVSKIDLVCSPAEATLQTIQELSRLEPFGSGNPVPKVLVQASQLAELRTIGKGNTHLKLTLGGRGDSSSLDAIGFGLGELAEGLSGSSSADVVGELSVNEWNGKRRAQLMIRDLRVSEPRVYDMRGNRDPIAMLLRLQERLLKEGSSVAVVGSERALPPQLHQQSAAAGSSGMKGSVIQVYHPAHLPADGFSCRELVLLEHPASWTDLQHSIEQSPEIAALHLLFRRNRSDEQIDWIERKRMVDLYGWLKRLSPLPGTSTEAAKRLSAQAGCPPDAALLALNVFAELDFIRLDTEGWTVNSTPAKRDLSESTSYKKAIQEQELAVLLHGESDPIRHWLGQFPGRQHVIA</sequence>
<evidence type="ECO:0000259" key="7">
    <source>
        <dbReference type="Pfam" id="PF02272"/>
    </source>
</evidence>
<dbReference type="InterPro" id="IPR018779">
    <property type="entry name" value="RecJ_C"/>
</dbReference>
<comment type="similarity">
    <text evidence="1">Belongs to the RecJ family.</text>
</comment>
<dbReference type="SUPFAM" id="SSF64182">
    <property type="entry name" value="DHH phosphoesterases"/>
    <property type="match status" value="1"/>
</dbReference>
<dbReference type="NCBIfam" id="TIGR00644">
    <property type="entry name" value="recJ"/>
    <property type="match status" value="1"/>
</dbReference>
<keyword evidence="4" id="KW-0378">Hydrolase</keyword>
<evidence type="ECO:0000256" key="1">
    <source>
        <dbReference type="ARBA" id="ARBA00005915"/>
    </source>
</evidence>
<dbReference type="RefSeq" id="WP_089522397.1">
    <property type="nucleotide sequence ID" value="NZ_NMUQ01000001.1"/>
</dbReference>
<evidence type="ECO:0000256" key="5">
    <source>
        <dbReference type="ARBA" id="ARBA00022839"/>
    </source>
</evidence>
<dbReference type="Proteomes" id="UP000215145">
    <property type="component" value="Unassembled WGS sequence"/>
</dbReference>
<keyword evidence="3" id="KW-0540">Nuclease</keyword>
<feature type="domain" description="DHHA1" evidence="7">
    <location>
        <begin position="336"/>
        <end position="422"/>
    </location>
</feature>
<gene>
    <name evidence="10" type="primary">recJ</name>
    <name evidence="10" type="ORF">CGZ75_01205</name>
</gene>
<dbReference type="InterPro" id="IPR003156">
    <property type="entry name" value="DHHA1_dom"/>
</dbReference>
<evidence type="ECO:0000259" key="9">
    <source>
        <dbReference type="Pfam" id="PF17768"/>
    </source>
</evidence>
<dbReference type="Pfam" id="PF10141">
    <property type="entry name" value="ssDNA-exonuc_C"/>
    <property type="match status" value="1"/>
</dbReference>
<dbReference type="EMBL" id="NMUQ01000001">
    <property type="protein sequence ID" value="OXM15394.1"/>
    <property type="molecule type" value="Genomic_DNA"/>
</dbReference>
<keyword evidence="11" id="KW-1185">Reference proteome</keyword>
<evidence type="ECO:0000256" key="3">
    <source>
        <dbReference type="ARBA" id="ARBA00022722"/>
    </source>
</evidence>
<dbReference type="AlphaFoldDB" id="A0A229P072"/>